<dbReference type="EnsemblMetazoa" id="CLYHEMT005879.1">
    <property type="protein sequence ID" value="CLYHEMP005879.1"/>
    <property type="gene ID" value="CLYHEMG005879"/>
</dbReference>
<name>A0A7M5WJW7_9CNID</name>
<dbReference type="SUPFAM" id="SSF57625">
    <property type="entry name" value="Invertebrate chitin-binding proteins"/>
    <property type="match status" value="2"/>
</dbReference>
<sequence length="240" mass="26323">TLSIATTLPTQKHLSTLSDECPPKDFCVNKADGGYANPSDKSQFFYCQNHLASQCLWCAPMLIFNKECCRCLYLNQGCNNSAITTTLGIVTTTRTITTKTLANITTKATNLAKETVPETPNQCPPKDFCVNKADGGYANPSDKSQFFYCQNHLASQCLWCAPMLIFNQECCRCLYLNQDCKGKLMTTTATTKSSEPTTSTMSTTTTTSSTTRLIITTTTTPLTTRNTTQPTTTSIPTEDE</sequence>
<reference evidence="1" key="1">
    <citation type="submission" date="2021-01" db="UniProtKB">
        <authorList>
            <consortium name="EnsemblMetazoa"/>
        </authorList>
    </citation>
    <scope>IDENTIFICATION</scope>
</reference>
<proteinExistence type="predicted"/>
<dbReference type="GO" id="GO:0008061">
    <property type="term" value="F:chitin binding"/>
    <property type="evidence" value="ECO:0007669"/>
    <property type="project" value="InterPro"/>
</dbReference>
<protein>
    <submittedName>
        <fullName evidence="1">Uncharacterized protein</fullName>
    </submittedName>
</protein>
<dbReference type="AlphaFoldDB" id="A0A7M5WJW7"/>
<dbReference type="Proteomes" id="UP000594262">
    <property type="component" value="Unplaced"/>
</dbReference>
<keyword evidence="2" id="KW-1185">Reference proteome</keyword>
<organism evidence="1 2">
    <name type="scientific">Clytia hemisphaerica</name>
    <dbReference type="NCBI Taxonomy" id="252671"/>
    <lineage>
        <taxon>Eukaryota</taxon>
        <taxon>Metazoa</taxon>
        <taxon>Cnidaria</taxon>
        <taxon>Hydrozoa</taxon>
        <taxon>Hydroidolina</taxon>
        <taxon>Leptothecata</taxon>
        <taxon>Obeliida</taxon>
        <taxon>Clytiidae</taxon>
        <taxon>Clytia</taxon>
    </lineage>
</organism>
<dbReference type="Gene3D" id="3.20.20.80">
    <property type="entry name" value="Glycosidases"/>
    <property type="match status" value="1"/>
</dbReference>
<evidence type="ECO:0000313" key="1">
    <source>
        <dbReference type="EnsemblMetazoa" id="CLYHEMP005879.1"/>
    </source>
</evidence>
<dbReference type="InterPro" id="IPR036508">
    <property type="entry name" value="Chitin-bd_dom_sf"/>
</dbReference>
<accession>A0A7M5WJW7</accession>
<evidence type="ECO:0000313" key="2">
    <source>
        <dbReference type="Proteomes" id="UP000594262"/>
    </source>
</evidence>